<reference evidence="2" key="1">
    <citation type="submission" date="2017-05" db="EMBL/GenBank/DDBJ databases">
        <title>Physiological properties and genetic analysis related to exopolysaccharide production of fresh-water unicellular cyanobacterium Aphanothece sacrum, Suizenji Nori, that has been cultured as a food source in Japan.</title>
        <authorList>
            <person name="Kanesaki Y."/>
            <person name="Yoshikawa S."/>
            <person name="Ohki K."/>
        </authorList>
    </citation>
    <scope>NUCLEOTIDE SEQUENCE [LARGE SCALE GENOMIC DNA]</scope>
    <source>
        <strain evidence="2">FPU1</strain>
    </source>
</reference>
<keyword evidence="1" id="KW-0723">Serine/threonine-protein kinase</keyword>
<protein>
    <submittedName>
        <fullName evidence="1">Serine/threonine protein kinase</fullName>
    </submittedName>
</protein>
<dbReference type="EMBL" id="BDQK01000013">
    <property type="protein sequence ID" value="GBF80678.1"/>
    <property type="molecule type" value="Genomic_DNA"/>
</dbReference>
<keyword evidence="1" id="KW-0808">Transferase</keyword>
<evidence type="ECO:0000313" key="1">
    <source>
        <dbReference type="EMBL" id="GBF80678.1"/>
    </source>
</evidence>
<proteinExistence type="predicted"/>
<dbReference type="OrthoDB" id="428672at2"/>
<gene>
    <name evidence="1" type="ORF">AsFPU1_2082</name>
</gene>
<keyword evidence="1" id="KW-0418">Kinase</keyword>
<dbReference type="RefSeq" id="WP_124970258.1">
    <property type="nucleotide sequence ID" value="NZ_BDQK01000013.1"/>
</dbReference>
<name>A0A401IHC9_APHSA</name>
<accession>A0A401IHC9</accession>
<dbReference type="GO" id="GO:0004674">
    <property type="term" value="F:protein serine/threonine kinase activity"/>
    <property type="evidence" value="ECO:0007669"/>
    <property type="project" value="UniProtKB-KW"/>
</dbReference>
<dbReference type="AlphaFoldDB" id="A0A401IHC9"/>
<keyword evidence="2" id="KW-1185">Reference proteome</keyword>
<evidence type="ECO:0000313" key="2">
    <source>
        <dbReference type="Proteomes" id="UP000287247"/>
    </source>
</evidence>
<comment type="caution">
    <text evidence="1">The sequence shown here is derived from an EMBL/GenBank/DDBJ whole genome shotgun (WGS) entry which is preliminary data.</text>
</comment>
<organism evidence="1 2">
    <name type="scientific">Aphanothece sacrum FPU1</name>
    <dbReference type="NCBI Taxonomy" id="1920663"/>
    <lineage>
        <taxon>Bacteria</taxon>
        <taxon>Bacillati</taxon>
        <taxon>Cyanobacteriota</taxon>
        <taxon>Cyanophyceae</taxon>
        <taxon>Oscillatoriophycideae</taxon>
        <taxon>Chroococcales</taxon>
        <taxon>Aphanothecaceae</taxon>
        <taxon>Aphanothece</taxon>
    </lineage>
</organism>
<sequence length="122" mass="13513">MTEPFRFSSGQLAYSVQELVGVCQQFPQEGITYLKRGDFEKWLAYIGEGELSLKTQKLRQNSVNDTAKLTQFLEICQGKQADKLSSTQPSDITSTPPNPLVNALQSILSFFTGKKSVSSDSN</sequence>
<dbReference type="Proteomes" id="UP000287247">
    <property type="component" value="Unassembled WGS sequence"/>
</dbReference>